<evidence type="ECO:0000313" key="2">
    <source>
        <dbReference type="Proteomes" id="UP000475325"/>
    </source>
</evidence>
<evidence type="ECO:0000313" key="1">
    <source>
        <dbReference type="EMBL" id="KAF3106392.1"/>
    </source>
</evidence>
<proteinExistence type="predicted"/>
<dbReference type="Proteomes" id="UP000475325">
    <property type="component" value="Unassembled WGS sequence"/>
</dbReference>
<name>A0A7C8NIA5_ORBOL</name>
<gene>
    <name evidence="1" type="ORF">TWF102_001354</name>
</gene>
<accession>A0A7C8NIA5</accession>
<dbReference type="AlphaFoldDB" id="A0A7C8NIA5"/>
<organism evidence="1 2">
    <name type="scientific">Orbilia oligospora</name>
    <name type="common">Nematode-trapping fungus</name>
    <name type="synonym">Arthrobotrys oligospora</name>
    <dbReference type="NCBI Taxonomy" id="2813651"/>
    <lineage>
        <taxon>Eukaryota</taxon>
        <taxon>Fungi</taxon>
        <taxon>Dikarya</taxon>
        <taxon>Ascomycota</taxon>
        <taxon>Pezizomycotina</taxon>
        <taxon>Orbiliomycetes</taxon>
        <taxon>Orbiliales</taxon>
        <taxon>Orbiliaceae</taxon>
        <taxon>Orbilia</taxon>
    </lineage>
</organism>
<dbReference type="EMBL" id="WIQW01000012">
    <property type="protein sequence ID" value="KAF3106392.1"/>
    <property type="molecule type" value="Genomic_DNA"/>
</dbReference>
<protein>
    <submittedName>
        <fullName evidence="1">Uncharacterized protein</fullName>
    </submittedName>
</protein>
<reference evidence="1 2" key="1">
    <citation type="submission" date="2019-06" db="EMBL/GenBank/DDBJ databases">
        <authorList>
            <person name="Palmer J.M."/>
        </authorList>
    </citation>
    <scope>NUCLEOTIDE SEQUENCE [LARGE SCALE GENOMIC DNA]</scope>
    <source>
        <strain evidence="1 2">TWF102</strain>
    </source>
</reference>
<sequence length="122" mass="13980">MSTVSHKVLEDTSKIIVIFTFHTKEIRSRIPELILARDKAKQLLEDFGTEVFKLSEMSPSVEREIQGVVARAVDEKLRPLILETRKQLPPRVIPSSILDNTRGGEKIKGLFQQLYIGESFRF</sequence>
<comment type="caution">
    <text evidence="1">The sequence shown here is derived from an EMBL/GenBank/DDBJ whole genome shotgun (WGS) entry which is preliminary data.</text>
</comment>